<feature type="region of interest" description="Disordered" evidence="1">
    <location>
        <begin position="58"/>
        <end position="93"/>
    </location>
</feature>
<accession>A0A3B6KM39</accession>
<dbReference type="Gramene" id="TraesCAD_scaffold_041885_01G000100.1">
    <property type="protein sequence ID" value="TraesCAD_scaffold_041885_01G000100.1"/>
    <property type="gene ID" value="TraesCAD_scaffold_041885_01G000100"/>
</dbReference>
<dbReference type="Gramene" id="TraesCS5A02G393500.1">
    <property type="protein sequence ID" value="TraesCS5A02G393500.1.cds1"/>
    <property type="gene ID" value="TraesCS5A02G393500"/>
</dbReference>
<feature type="compositionally biased region" description="Low complexity" evidence="1">
    <location>
        <begin position="59"/>
        <end position="72"/>
    </location>
</feature>
<proteinExistence type="predicted"/>
<dbReference type="Proteomes" id="UP000019116">
    <property type="component" value="Chromosome 5A"/>
</dbReference>
<dbReference type="Gramene" id="TraesSYM5A03G02760140.1">
    <property type="protein sequence ID" value="TraesSYM5A03G02760140.1.CDS1"/>
    <property type="gene ID" value="TraesSYM5A03G02760140"/>
</dbReference>
<dbReference type="EnsemblPlants" id="TraesCS5A02G393500.1">
    <property type="protein sequence ID" value="TraesCS5A02G393500.1.cds1"/>
    <property type="gene ID" value="TraesCS5A02G393500"/>
</dbReference>
<name>A0A3B6KM39_WHEAT</name>
<reference evidence="2" key="1">
    <citation type="submission" date="2018-08" db="EMBL/GenBank/DDBJ databases">
        <authorList>
            <person name="Rossello M."/>
        </authorList>
    </citation>
    <scope>NUCLEOTIDE SEQUENCE [LARGE SCALE GENOMIC DNA]</scope>
    <source>
        <strain evidence="2">cv. Chinese Spring</strain>
    </source>
</reference>
<dbReference type="Gramene" id="TraesLAC5A03G02684910.1">
    <property type="protein sequence ID" value="TraesLAC5A03G02684910.1.CDS1"/>
    <property type="gene ID" value="TraesLAC5A03G02684910"/>
</dbReference>
<dbReference type="Gramene" id="TraesSTA5A03G02721710.1">
    <property type="protein sequence ID" value="TraesSTA5A03G02721710.1.CDS1"/>
    <property type="gene ID" value="TraesSTA5A03G02721710"/>
</dbReference>
<keyword evidence="3" id="KW-1185">Reference proteome</keyword>
<reference evidence="2" key="2">
    <citation type="submission" date="2018-10" db="UniProtKB">
        <authorList>
            <consortium name="EnsemblPlants"/>
        </authorList>
    </citation>
    <scope>IDENTIFICATION</scope>
</reference>
<dbReference type="Gramene" id="TraesJAG5A03G02732180.1">
    <property type="protein sequence ID" value="TraesJAG5A03G02732180.1.CDS1"/>
    <property type="gene ID" value="TraesJAG5A03G02732180"/>
</dbReference>
<dbReference type="Gramene" id="TraesMAC5A03G02729000.1">
    <property type="protein sequence ID" value="TraesMAC5A03G02729000.1.CDS1"/>
    <property type="gene ID" value="TraesMAC5A03G02729000"/>
</dbReference>
<dbReference type="Gramene" id="TraesLDM5A03G02733380.1">
    <property type="protein sequence ID" value="TraesLDM5A03G02733380.1.CDS1"/>
    <property type="gene ID" value="TraesLDM5A03G02733380"/>
</dbReference>
<dbReference type="STRING" id="4565.A0A3B6KM39"/>
<dbReference type="Gramene" id="TraesNOR5A03G02754320.1">
    <property type="protein sequence ID" value="TraesNOR5A03G02754320.1.CDS1"/>
    <property type="gene ID" value="TraesNOR5A03G02754320"/>
</dbReference>
<dbReference type="AlphaFoldDB" id="A0A3B6KM39"/>
<evidence type="ECO:0000313" key="2">
    <source>
        <dbReference type="EnsemblPlants" id="TraesCS5A02G393500.1.cds1"/>
    </source>
</evidence>
<dbReference type="Gramene" id="TraesCLE_scaffold_107143_01G000300.1">
    <property type="protein sequence ID" value="TraesCLE_scaffold_107143_01G000300.1"/>
    <property type="gene ID" value="TraesCLE_scaffold_107143_01G000300"/>
</dbReference>
<protein>
    <submittedName>
        <fullName evidence="2">Uncharacterized protein</fullName>
    </submittedName>
</protein>
<dbReference type="Gramene" id="TraesJUL5A03G02749720.1">
    <property type="protein sequence ID" value="TraesJUL5A03G02749720.1.CDS1"/>
    <property type="gene ID" value="TraesJUL5A03G02749720"/>
</dbReference>
<dbReference type="Gramene" id="TraesARI5A03G02772730.1">
    <property type="protein sequence ID" value="TraesARI5A03G02772730.1.CDS1"/>
    <property type="gene ID" value="TraesARI5A03G02772730"/>
</dbReference>
<sequence length="93" mass="9506">MKTDAPAAGRKAKGSLDLAPRVPQILGAGLDRHTQSLPMALRDRCATPVAGALVRDLSRAAPPTAAPTRVVPKSAARPTPTTGSLFASGLRPS</sequence>
<dbReference type="Gramene" id="TraesPARA_EIv1.0_1537350.1">
    <property type="protein sequence ID" value="TraesPARA_EIv1.0_1537350.1.CDS1"/>
    <property type="gene ID" value="TraesPARA_EIv1.0_1537350"/>
</dbReference>
<dbReference type="Gramene" id="TraesROB_scaffold_033848_01G000100.1">
    <property type="protein sequence ID" value="TraesROB_scaffold_033848_01G000100.1"/>
    <property type="gene ID" value="TraesROB_scaffold_033848_01G000100"/>
</dbReference>
<organism evidence="2">
    <name type="scientific">Triticum aestivum</name>
    <name type="common">Wheat</name>
    <dbReference type="NCBI Taxonomy" id="4565"/>
    <lineage>
        <taxon>Eukaryota</taxon>
        <taxon>Viridiplantae</taxon>
        <taxon>Streptophyta</taxon>
        <taxon>Embryophyta</taxon>
        <taxon>Tracheophyta</taxon>
        <taxon>Spermatophyta</taxon>
        <taxon>Magnoliopsida</taxon>
        <taxon>Liliopsida</taxon>
        <taxon>Poales</taxon>
        <taxon>Poaceae</taxon>
        <taxon>BOP clade</taxon>
        <taxon>Pooideae</taxon>
        <taxon>Triticodae</taxon>
        <taxon>Triticeae</taxon>
        <taxon>Triticinae</taxon>
        <taxon>Triticum</taxon>
    </lineage>
</organism>
<evidence type="ECO:0000256" key="1">
    <source>
        <dbReference type="SAM" id="MobiDB-lite"/>
    </source>
</evidence>
<dbReference type="Gramene" id="TraesCS5A03G0938500.1">
    <property type="protein sequence ID" value="TraesCS5A03G0938500.1.CDS1"/>
    <property type="gene ID" value="TraesCS5A03G0938500"/>
</dbReference>
<dbReference type="Gramene" id="TraesWEE_scaffold_044521_01G000200.1">
    <property type="protein sequence ID" value="TraesWEE_scaffold_044521_01G000200.1"/>
    <property type="gene ID" value="TraesWEE_scaffold_044521_01G000200"/>
</dbReference>
<dbReference type="SMR" id="A0A3B6KM39"/>
<evidence type="ECO:0000313" key="3">
    <source>
        <dbReference type="Proteomes" id="UP000019116"/>
    </source>
</evidence>